<dbReference type="InterPro" id="IPR052201">
    <property type="entry name" value="LRR-containing_regulator"/>
</dbReference>
<sequence>IMGRRGLNLRAYAAHVSKLWPSEWTTKKIYASLCNARSPHTSRKINLNQSCTESDSQCCHILDNLTLWNEFLFLWHMELKEVVPGELGIEVLNGGRLNFAMEAQNSFPLVLLHWLLKEHHCVKTLKVQSSIFQRYSQLLFDAIHLNVGLRTLELQGCHKSGRDFFNQTDKGSQYLVTTLGTLVRLQELVLRDVILSKEAVGLLGAAVESISLRSFTYVRSHNFGEVYSLMPQESAVLLIESFKRSKKLRELDIDHCCLHDKSGEMFAEYLVGNDTLEKLTIHMVSVSGHRLEELAPLLCALEENKVLQTFRVIGYPNYELQRDRLSGTVTANRGLRSLLAKSATIPDLIKNNCALLKLDAASATIKDMKPLAEAVCVNKTMQKLSLNWLGLSLCDTKEFCTALAGNESLKLVIMNNIDEELVDGVYKVLRETGTEQRVRLASIIRSALVLQRTLENCCELTEVCYCAAFRNTTGSDSESFAAEDDDSHEDSNNSANEDGSECVSENPEDDHAKNDGNNKDDGNILKEACGGTDGASKTEGNIPKFDDEEANSGTSSDDDLDFDYDGHGYYDDHDDMLRYYYDGDAYEHYGHYDDMDYYDSDEGNYFYDDDDDDSDIDYFYDFEHMDNLRDAEEVAPEISAFRCLSLCSHLDTLVIVVNERMCEERAGLLSQFLSWTKTLKSTTLSFPTTEPSTQMLLDGLSSNTSISALELGYWRFKQRHAEDFAQLLRKNETLNNLVLHDIKTKVDTPRALKLHRRQQGFWSACTWMTEAPSL</sequence>
<organism evidence="3">
    <name type="scientific">Ixodes ricinus</name>
    <name type="common">Common tick</name>
    <name type="synonym">Acarus ricinus</name>
    <dbReference type="NCBI Taxonomy" id="34613"/>
    <lineage>
        <taxon>Eukaryota</taxon>
        <taxon>Metazoa</taxon>
        <taxon>Ecdysozoa</taxon>
        <taxon>Arthropoda</taxon>
        <taxon>Chelicerata</taxon>
        <taxon>Arachnida</taxon>
        <taxon>Acari</taxon>
        <taxon>Parasitiformes</taxon>
        <taxon>Ixodida</taxon>
        <taxon>Ixodoidea</taxon>
        <taxon>Ixodidae</taxon>
        <taxon>Ixodinae</taxon>
        <taxon>Ixodes</taxon>
    </lineage>
</organism>
<dbReference type="EMBL" id="GBIH01000601">
    <property type="protein sequence ID" value="JAC94109.1"/>
    <property type="molecule type" value="mRNA"/>
</dbReference>
<dbReference type="AlphaFoldDB" id="A0A090XCK3"/>
<dbReference type="SUPFAM" id="SSF52047">
    <property type="entry name" value="RNI-like"/>
    <property type="match status" value="2"/>
</dbReference>
<feature type="compositionally biased region" description="Basic and acidic residues" evidence="2">
    <location>
        <begin position="509"/>
        <end position="524"/>
    </location>
</feature>
<proteinExistence type="evidence at transcript level"/>
<accession>A0A090XCK3</accession>
<keyword evidence="1" id="KW-0677">Repeat</keyword>
<evidence type="ECO:0000256" key="2">
    <source>
        <dbReference type="SAM" id="MobiDB-lite"/>
    </source>
</evidence>
<dbReference type="PANTHER" id="PTHR24111">
    <property type="entry name" value="LEUCINE-RICH REPEAT-CONTAINING PROTEIN 34"/>
    <property type="match status" value="1"/>
</dbReference>
<feature type="compositionally biased region" description="Acidic residues" evidence="2">
    <location>
        <begin position="546"/>
        <end position="563"/>
    </location>
</feature>
<evidence type="ECO:0000313" key="3">
    <source>
        <dbReference type="EMBL" id="JAC94109.1"/>
    </source>
</evidence>
<protein>
    <submittedName>
        <fullName evidence="3">Putative dna-directed rna polymer</fullName>
    </submittedName>
</protein>
<dbReference type="PANTHER" id="PTHR24111:SF0">
    <property type="entry name" value="LEUCINE-RICH REPEAT-CONTAINING PROTEIN"/>
    <property type="match status" value="1"/>
</dbReference>
<name>A0A090XCK3_IXORI</name>
<feature type="region of interest" description="Disordered" evidence="2">
    <location>
        <begin position="477"/>
        <end position="563"/>
    </location>
</feature>
<dbReference type="Gene3D" id="3.80.10.10">
    <property type="entry name" value="Ribonuclease Inhibitor"/>
    <property type="match status" value="3"/>
</dbReference>
<reference evidence="3" key="1">
    <citation type="journal article" date="2015" name="PLoS Negl. Trop. Dis.">
        <title>Deep Sequencing Analysis of the Ixodes ricinus Haemocytome.</title>
        <authorList>
            <person name="Kotsyfakis M."/>
            <person name="Kopacek P."/>
            <person name="Franta Z."/>
            <person name="Pedra J.H."/>
            <person name="Ribeiro J.M."/>
        </authorList>
    </citation>
    <scope>NUCLEOTIDE SEQUENCE</scope>
</reference>
<feature type="non-terminal residue" evidence="3">
    <location>
        <position position="1"/>
    </location>
</feature>
<evidence type="ECO:0000256" key="1">
    <source>
        <dbReference type="ARBA" id="ARBA00022737"/>
    </source>
</evidence>
<dbReference type="InterPro" id="IPR032675">
    <property type="entry name" value="LRR_dom_sf"/>
</dbReference>